<dbReference type="VEuPathDB" id="VectorBase:ACUA012136"/>
<organism evidence="2 3">
    <name type="scientific">Anopheles culicifacies</name>
    <dbReference type="NCBI Taxonomy" id="139723"/>
    <lineage>
        <taxon>Eukaryota</taxon>
        <taxon>Metazoa</taxon>
        <taxon>Ecdysozoa</taxon>
        <taxon>Arthropoda</taxon>
        <taxon>Hexapoda</taxon>
        <taxon>Insecta</taxon>
        <taxon>Pterygota</taxon>
        <taxon>Neoptera</taxon>
        <taxon>Endopterygota</taxon>
        <taxon>Diptera</taxon>
        <taxon>Nematocera</taxon>
        <taxon>Culicoidea</taxon>
        <taxon>Culicidae</taxon>
        <taxon>Anophelinae</taxon>
        <taxon>Anopheles</taxon>
        <taxon>culicifacies species complex</taxon>
    </lineage>
</organism>
<dbReference type="EMBL" id="AXCM01016442">
    <property type="status" value="NOT_ANNOTATED_CDS"/>
    <property type="molecule type" value="Genomic_DNA"/>
</dbReference>
<protein>
    <submittedName>
        <fullName evidence="2">Uncharacterized protein</fullName>
    </submittedName>
</protein>
<dbReference type="EnsemblMetazoa" id="ACUA012136-RA">
    <property type="protein sequence ID" value="ACUA012136-PA"/>
    <property type="gene ID" value="ACUA012136"/>
</dbReference>
<feature type="compositionally biased region" description="Basic and acidic residues" evidence="1">
    <location>
        <begin position="14"/>
        <end position="23"/>
    </location>
</feature>
<keyword evidence="3" id="KW-1185">Reference proteome</keyword>
<dbReference type="Proteomes" id="UP000075883">
    <property type="component" value="Unassembled WGS sequence"/>
</dbReference>
<evidence type="ECO:0000313" key="2">
    <source>
        <dbReference type="EnsemblMetazoa" id="ACUA012136-PA"/>
    </source>
</evidence>
<feature type="region of interest" description="Disordered" evidence="1">
    <location>
        <begin position="1"/>
        <end position="46"/>
    </location>
</feature>
<name>A0A182M8K4_9DIPT</name>
<reference evidence="2" key="2">
    <citation type="submission" date="2020-05" db="UniProtKB">
        <authorList>
            <consortium name="EnsemblMetazoa"/>
        </authorList>
    </citation>
    <scope>IDENTIFICATION</scope>
    <source>
        <strain evidence="2">A-37</strain>
    </source>
</reference>
<reference evidence="3" key="1">
    <citation type="submission" date="2013-09" db="EMBL/GenBank/DDBJ databases">
        <title>The Genome Sequence of Anopheles culicifacies species A.</title>
        <authorList>
            <consortium name="The Broad Institute Genomics Platform"/>
            <person name="Neafsey D.E."/>
            <person name="Besansky N."/>
            <person name="Howell P."/>
            <person name="Walton C."/>
            <person name="Young S.K."/>
            <person name="Zeng Q."/>
            <person name="Gargeya S."/>
            <person name="Fitzgerald M."/>
            <person name="Haas B."/>
            <person name="Abouelleil A."/>
            <person name="Allen A.W."/>
            <person name="Alvarado L."/>
            <person name="Arachchi H.M."/>
            <person name="Berlin A.M."/>
            <person name="Chapman S.B."/>
            <person name="Gainer-Dewar J."/>
            <person name="Goldberg J."/>
            <person name="Griggs A."/>
            <person name="Gujja S."/>
            <person name="Hansen M."/>
            <person name="Howarth C."/>
            <person name="Imamovic A."/>
            <person name="Ireland A."/>
            <person name="Larimer J."/>
            <person name="McCowan C."/>
            <person name="Murphy C."/>
            <person name="Pearson M."/>
            <person name="Poon T.W."/>
            <person name="Priest M."/>
            <person name="Roberts A."/>
            <person name="Saif S."/>
            <person name="Shea T."/>
            <person name="Sisk P."/>
            <person name="Sykes S."/>
            <person name="Wortman J."/>
            <person name="Nusbaum C."/>
            <person name="Birren B."/>
        </authorList>
    </citation>
    <scope>NUCLEOTIDE SEQUENCE [LARGE SCALE GENOMIC DNA]</scope>
    <source>
        <strain evidence="3">A-37</strain>
    </source>
</reference>
<accession>A0A182M8K4</accession>
<evidence type="ECO:0000256" key="1">
    <source>
        <dbReference type="SAM" id="MobiDB-lite"/>
    </source>
</evidence>
<sequence length="109" mass="12224">STPESNEATGVDRSQSKHPEYSRVNRSNRSRSEHSGVDGTPESDPEFYRSRIRFPITEFPSLVPAGGSSINKALGQPFLVAWFRLEMSFTGRYSNLLTNHGSKIKLSFM</sequence>
<evidence type="ECO:0000313" key="3">
    <source>
        <dbReference type="Proteomes" id="UP000075883"/>
    </source>
</evidence>
<proteinExistence type="predicted"/>
<dbReference type="AlphaFoldDB" id="A0A182M8K4"/>